<dbReference type="KEGG" id="cvr:CHLNCDRAFT_56732"/>
<dbReference type="GO" id="GO:0034501">
    <property type="term" value="P:protein localization to kinetochore"/>
    <property type="evidence" value="ECO:0007669"/>
    <property type="project" value="InterPro"/>
</dbReference>
<feature type="domain" description="Knl1 C-terminal RWD" evidence="3">
    <location>
        <begin position="1203"/>
        <end position="1361"/>
    </location>
</feature>
<evidence type="ECO:0000313" key="5">
    <source>
        <dbReference type="Proteomes" id="UP000008141"/>
    </source>
</evidence>
<feature type="compositionally biased region" description="Basic and acidic residues" evidence="2">
    <location>
        <begin position="1"/>
        <end position="12"/>
    </location>
</feature>
<keyword evidence="5" id="KW-1185">Reference proteome</keyword>
<dbReference type="InterPro" id="IPR037388">
    <property type="entry name" value="Blinkin"/>
</dbReference>
<dbReference type="PANTHER" id="PTHR16520">
    <property type="entry name" value="KINETOCHORE SCAFFOLD 1"/>
    <property type="match status" value="1"/>
</dbReference>
<feature type="compositionally biased region" description="Polar residues" evidence="2">
    <location>
        <begin position="860"/>
        <end position="877"/>
    </location>
</feature>
<proteinExistence type="predicted"/>
<evidence type="ECO:0000313" key="4">
    <source>
        <dbReference type="EMBL" id="EFN59398.1"/>
    </source>
</evidence>
<dbReference type="GO" id="GO:0008608">
    <property type="term" value="P:attachment of spindle microtubules to kinetochore"/>
    <property type="evidence" value="ECO:0007669"/>
    <property type="project" value="InterPro"/>
</dbReference>
<protein>
    <recommendedName>
        <fullName evidence="3">Knl1 C-terminal RWD domain-containing protein</fullName>
    </recommendedName>
</protein>
<dbReference type="STRING" id="554065.E1Z4S1"/>
<feature type="region of interest" description="Disordered" evidence="2">
    <location>
        <begin position="734"/>
        <end position="794"/>
    </location>
</feature>
<dbReference type="RefSeq" id="XP_005851500.1">
    <property type="nucleotide sequence ID" value="XM_005851438.1"/>
</dbReference>
<gene>
    <name evidence="4" type="ORF">CHLNCDRAFT_56732</name>
</gene>
<feature type="region of interest" description="Disordered" evidence="2">
    <location>
        <begin position="528"/>
        <end position="547"/>
    </location>
</feature>
<dbReference type="EMBL" id="GL433836">
    <property type="protein sequence ID" value="EFN59398.1"/>
    <property type="molecule type" value="Genomic_DNA"/>
</dbReference>
<dbReference type="GO" id="GO:0005634">
    <property type="term" value="C:nucleus"/>
    <property type="evidence" value="ECO:0007669"/>
    <property type="project" value="TreeGrafter"/>
</dbReference>
<feature type="compositionally biased region" description="Low complexity" evidence="2">
    <location>
        <begin position="528"/>
        <end position="537"/>
    </location>
</feature>
<feature type="region of interest" description="Disordered" evidence="2">
    <location>
        <begin position="828"/>
        <end position="885"/>
    </location>
</feature>
<name>E1Z4S1_CHLVA</name>
<feature type="compositionally biased region" description="Low complexity" evidence="2">
    <location>
        <begin position="694"/>
        <end position="711"/>
    </location>
</feature>
<dbReference type="OrthoDB" id="512055at2759"/>
<feature type="compositionally biased region" description="Low complexity" evidence="2">
    <location>
        <begin position="767"/>
        <end position="780"/>
    </location>
</feature>
<dbReference type="Proteomes" id="UP000008141">
    <property type="component" value="Unassembled WGS sequence"/>
</dbReference>
<accession>E1Z4S1</accession>
<feature type="coiled-coil region" evidence="1">
    <location>
        <begin position="1121"/>
        <end position="1221"/>
    </location>
</feature>
<evidence type="ECO:0000259" key="3">
    <source>
        <dbReference type="Pfam" id="PF18210"/>
    </source>
</evidence>
<dbReference type="GeneID" id="17358685"/>
<dbReference type="PANTHER" id="PTHR16520:SF3">
    <property type="entry name" value="KINETOCHORE SCAFFOLD 1"/>
    <property type="match status" value="1"/>
</dbReference>
<sequence>MRSLTKEARDPNRAGGSAAKKRAPLGRLEASPVKKQQRKKPSKKDRRRVSFAPDPELTLVHHFEKDDDYASNSGGKGRVVVQYEEDEPSMAAQRAQPDAQHPALVGDAGAGASGAYRPGFWNKTVPENSPLSDGMPLDSPGMVSMELTQPTVQLQAAAAAPGPGDVTAGLPSLGALADADEWWEDAQGAPEQAAVAAGWAGAAASAAAANATANITAALPGLGALVAEDEDATAGMDLTLPTGRVLEHHPHPALAPAEAAPEGGAELEPTARVAAAEPARKERLSSGTDELATGVAAKAQMSKWGFAPGADDTLDINLEMHGRMIMGDQTFDRMYCDNTTGDSRLGGRPSLGGADSTADSLLPKDGGAAGGAEDLELEGVEGPAAAAEHGAASAPAAAASPAVSSGAPQRAAQAAAAPAAAQRAPNWTAPAFLPPYMQAPAASGAPSDHPALVHSPDVTGSSLNTLETRRVSVGVDMRRMSISSRRFSMQDATGRLLADFGGEDDVAAAGTAGLHEAAAQAALAAAAPAPAPASGGPRSRRRSSGAAFLGRDVTEKLLVDDSLQEEEAEPVGPLADLRRQMRMLSQGSPVLAPQPEQAAALQQVAEEEAAAAAATAAQSPGAAQQLGAAKTPRSAVSLGYADSHNPATLGLLRTGGTTRLLGETAQLAEQQAGGGHEEGTGELEEQQGAGGEGQEAADVAGGSAGGATARTNGTTKLLADMTMASMVGAKLLGRPAQGTPELGRGPGSDGLTDFSLDEFELPPELPAGQRQQQQGEAAGMEVEEAAEAGYQHQQAAEEYASPALPAGGEFGAGYPIGAADLSGGGVIPGGPKLARTPVTARATSQPRSAHGTPHSHARSVRSQQQQHMLHSQATPGTHGTHRLARTPGSVRPAAAAYPAEAELTADGMIPGGPKLARTPVGRTPATAYLAGPGSAVAQHYPGSGRMVQFAAGPGSASVGRYPGSAVALHRGGMTPQGMPPPMTFQDFAKLTEVQFLDNLRRGASINYADLQPNPVPQNLAEAYRLLTIISPQVTTLENGIRILQEEVQARRVSAADAEQLVGQLNPAAFQKAQAADEDGLEVLRGHVGLLKKVCRQKAVYCLKDVRRQMEESRGSRLRHNLEVLQADLAFAQASREQLEEVARAAQQYVAEQHSRMAEEEQAHRDEAERRSAVLGMRRSIEEETAANEERRRRLQEAQERVAQLREEHAVLSREREALRSRTDALQMTLMQSQGREGVGRESSPLAILQKLEDLDVLKACVGWQLEGAREDPVSGEAALRLADLFRVRLTISRTQAAASVEVLPEEDCKAPADRRALLAALAGCPEGAAAAAEVQVSEPSAAKVAALVQATTARLSRVADLADELDGLRLAFPALCDVACRPDGWLSLSFVNLDAEVKFGVSLRLPHSYPAGPVQQQARIWFDGEGQITEQRIAQAVAAAAEAPGRLHAICRELSQLARDVMPRPALAQDAAFISNWQNPLFGAMQPALSAQT</sequence>
<dbReference type="InterPro" id="IPR040850">
    <property type="entry name" value="Knl1_RWD_C"/>
</dbReference>
<feature type="region of interest" description="Disordered" evidence="2">
    <location>
        <begin position="1"/>
        <end position="55"/>
    </location>
</feature>
<dbReference type="eggNOG" id="ENOG502SE28">
    <property type="taxonomic scope" value="Eukaryota"/>
</dbReference>
<organism evidence="5">
    <name type="scientific">Chlorella variabilis</name>
    <name type="common">Green alga</name>
    <dbReference type="NCBI Taxonomy" id="554065"/>
    <lineage>
        <taxon>Eukaryota</taxon>
        <taxon>Viridiplantae</taxon>
        <taxon>Chlorophyta</taxon>
        <taxon>core chlorophytes</taxon>
        <taxon>Trebouxiophyceae</taxon>
        <taxon>Chlorellales</taxon>
        <taxon>Chlorellaceae</taxon>
        <taxon>Chlorella clade</taxon>
        <taxon>Chlorella</taxon>
    </lineage>
</organism>
<evidence type="ECO:0000256" key="2">
    <source>
        <dbReference type="SAM" id="MobiDB-lite"/>
    </source>
</evidence>
<feature type="region of interest" description="Disordered" evidence="2">
    <location>
        <begin position="668"/>
        <end position="711"/>
    </location>
</feature>
<reference evidence="4 5" key="1">
    <citation type="journal article" date="2010" name="Plant Cell">
        <title>The Chlorella variabilis NC64A genome reveals adaptation to photosymbiosis, coevolution with viruses, and cryptic sex.</title>
        <authorList>
            <person name="Blanc G."/>
            <person name="Duncan G."/>
            <person name="Agarkova I."/>
            <person name="Borodovsky M."/>
            <person name="Gurnon J."/>
            <person name="Kuo A."/>
            <person name="Lindquist E."/>
            <person name="Lucas S."/>
            <person name="Pangilinan J."/>
            <person name="Polle J."/>
            <person name="Salamov A."/>
            <person name="Terry A."/>
            <person name="Yamada T."/>
            <person name="Dunigan D.D."/>
            <person name="Grigoriev I.V."/>
            <person name="Claverie J.M."/>
            <person name="Van Etten J.L."/>
        </authorList>
    </citation>
    <scope>NUCLEOTIDE SEQUENCE [LARGE SCALE GENOMIC DNA]</scope>
    <source>
        <strain evidence="4 5">NC64A</strain>
    </source>
</reference>
<feature type="compositionally biased region" description="Basic residues" evidence="2">
    <location>
        <begin position="35"/>
        <end position="49"/>
    </location>
</feature>
<feature type="region of interest" description="Disordered" evidence="2">
    <location>
        <begin position="340"/>
        <end position="372"/>
    </location>
</feature>
<dbReference type="InParanoid" id="E1Z4S1"/>
<dbReference type="Pfam" id="PF18210">
    <property type="entry name" value="Knl1_RWD_C"/>
    <property type="match status" value="1"/>
</dbReference>
<keyword evidence="1" id="KW-0175">Coiled coil</keyword>
<evidence type="ECO:0000256" key="1">
    <source>
        <dbReference type="SAM" id="Coils"/>
    </source>
</evidence>